<dbReference type="GeneID" id="26643825"/>
<name>F8SJD3_BPPA3</name>
<sequence>MEKVWTCTEEYLEAWMRCLWLEQPMRLPEADLNYLVGKFYQAVKIFHQRGPTTNAAMWNGLTRYWWAWRFLTEEQQRVWMEHNPVMWEYWQTETACHIPAMEEAIKEGKVTASEIFRPERYVMDMYKVAMAFIGMPTQAQQVALIEKLKPEVDKCKLELAKAKLGLA</sequence>
<dbReference type="RefSeq" id="YP_009217376.1">
    <property type="nucleotide sequence ID" value="NC_028999.1"/>
</dbReference>
<dbReference type="EMBL" id="HQ630627">
    <property type="protein sequence ID" value="AEH03720.1"/>
    <property type="molecule type" value="Genomic_DNA"/>
</dbReference>
<dbReference type="Proteomes" id="UP000008388">
    <property type="component" value="Segment"/>
</dbReference>
<organism evidence="1 2">
    <name type="scientific">Pseudomonas phage PhiPA3</name>
    <name type="common">Pseudomonas aeruginosa phage PhiPA3</name>
    <dbReference type="NCBI Taxonomy" id="998086"/>
    <lineage>
        <taxon>Viruses</taxon>
        <taxon>Duplodnaviria</taxon>
        <taxon>Heunggongvirae</taxon>
        <taxon>Uroviricota</taxon>
        <taxon>Caudoviricetes</taxon>
        <taxon>Chimalliviridae</taxon>
        <taxon>Miltoncavirus</taxon>
        <taxon>Miltoncavirus PhiPA3</taxon>
    </lineage>
</organism>
<protein>
    <submittedName>
        <fullName evidence="1">Uncharacterized protein 297</fullName>
    </submittedName>
</protein>
<dbReference type="KEGG" id="vg:26643825"/>
<reference evidence="1 2" key="1">
    <citation type="journal article" date="2011" name="Microbiology">
        <title>The Pseudomonas aeruginosa generalized transducing phage phiPA3 is a new member of the phiKZ-like group of 'jumbo' phages, and infects model laboratory strains and clinical isolates from cystic fibrosis patients.</title>
        <authorList>
            <person name="Monson R."/>
            <person name="Foulds I."/>
            <person name="Foweraker J."/>
            <person name="Welch M."/>
            <person name="Salmond G.P."/>
        </authorList>
    </citation>
    <scope>NUCLEOTIDE SEQUENCE [LARGE SCALE GENOMIC DNA]</scope>
</reference>
<keyword evidence="2" id="KW-1185">Reference proteome</keyword>
<evidence type="ECO:0000313" key="2">
    <source>
        <dbReference type="Proteomes" id="UP000008388"/>
    </source>
</evidence>
<organismHost>
    <name type="scientific">Pseudomonas aeruginosa</name>
    <dbReference type="NCBI Taxonomy" id="287"/>
</organismHost>
<gene>
    <name evidence="1" type="primary">297</name>
</gene>
<proteinExistence type="predicted"/>
<accession>F8SJD3</accession>
<evidence type="ECO:0000313" key="1">
    <source>
        <dbReference type="EMBL" id="AEH03720.1"/>
    </source>
</evidence>